<name>A0A1J5PUZ5_9ZZZZ</name>
<dbReference type="SUPFAM" id="SSF47188">
    <property type="entry name" value="Hemerythrin-like"/>
    <property type="match status" value="1"/>
</dbReference>
<dbReference type="EMBL" id="MLJW01002332">
    <property type="protein sequence ID" value="OIQ74938.1"/>
    <property type="molecule type" value="Genomic_DNA"/>
</dbReference>
<keyword evidence="3" id="KW-0408">Iron</keyword>
<keyword evidence="2" id="KW-0479">Metal-binding</keyword>
<dbReference type="InterPro" id="IPR035938">
    <property type="entry name" value="Hemerythrin-like_sf"/>
</dbReference>
<comment type="caution">
    <text evidence="5">The sequence shown here is derived from an EMBL/GenBank/DDBJ whole genome shotgun (WGS) entry which is preliminary data.</text>
</comment>
<proteinExistence type="inferred from homology"/>
<organism evidence="5">
    <name type="scientific">mine drainage metagenome</name>
    <dbReference type="NCBI Taxonomy" id="410659"/>
    <lineage>
        <taxon>unclassified sequences</taxon>
        <taxon>metagenomes</taxon>
        <taxon>ecological metagenomes</taxon>
    </lineage>
</organism>
<dbReference type="InterPro" id="IPR012312">
    <property type="entry name" value="Hemerythrin-like"/>
</dbReference>
<dbReference type="InterPro" id="IPR012827">
    <property type="entry name" value="Hemerythrin_metal-bd"/>
</dbReference>
<protein>
    <submittedName>
        <fullName evidence="5">Bacteriohemerythrin</fullName>
    </submittedName>
</protein>
<feature type="domain" description="Hemerythrin-like" evidence="4">
    <location>
        <begin position="10"/>
        <end position="124"/>
    </location>
</feature>
<dbReference type="PANTHER" id="PTHR37164:SF1">
    <property type="entry name" value="BACTERIOHEMERYTHRIN"/>
    <property type="match status" value="1"/>
</dbReference>
<dbReference type="CDD" id="cd12107">
    <property type="entry name" value="Hemerythrin"/>
    <property type="match status" value="1"/>
</dbReference>
<evidence type="ECO:0000259" key="4">
    <source>
        <dbReference type="Pfam" id="PF01814"/>
    </source>
</evidence>
<reference evidence="5" key="1">
    <citation type="submission" date="2016-10" db="EMBL/GenBank/DDBJ databases">
        <title>Sequence of Gallionella enrichment culture.</title>
        <authorList>
            <person name="Poehlein A."/>
            <person name="Muehling M."/>
            <person name="Daniel R."/>
        </authorList>
    </citation>
    <scope>NUCLEOTIDE SEQUENCE</scope>
</reference>
<accession>A0A1J5PUZ5</accession>
<dbReference type="InterPro" id="IPR050669">
    <property type="entry name" value="Hemerythrin"/>
</dbReference>
<gene>
    <name evidence="5" type="ORF">GALL_434000</name>
</gene>
<dbReference type="Gene3D" id="1.20.120.50">
    <property type="entry name" value="Hemerythrin-like"/>
    <property type="match status" value="1"/>
</dbReference>
<dbReference type="NCBIfam" id="TIGR02481">
    <property type="entry name" value="hemeryth_dom"/>
    <property type="match status" value="1"/>
</dbReference>
<sequence>MKWNESYATGNKEVDEQHKMLFLTSDRFRETLEYGFGEKTYDLFLQFLSAYAEQHFAFEEECMFIHSCPSAKQNKEEHCLFLKVIQKEVAIFEKIGFEKQRAFALLDKVDKWLGSHIARIDVQLKTVLT</sequence>
<evidence type="ECO:0000256" key="2">
    <source>
        <dbReference type="ARBA" id="ARBA00022723"/>
    </source>
</evidence>
<evidence type="ECO:0000256" key="3">
    <source>
        <dbReference type="ARBA" id="ARBA00023004"/>
    </source>
</evidence>
<dbReference type="PANTHER" id="PTHR37164">
    <property type="entry name" value="BACTERIOHEMERYTHRIN"/>
    <property type="match status" value="1"/>
</dbReference>
<comment type="similarity">
    <text evidence="1">Belongs to the hemerythrin family.</text>
</comment>
<dbReference type="Pfam" id="PF01814">
    <property type="entry name" value="Hemerythrin"/>
    <property type="match status" value="1"/>
</dbReference>
<evidence type="ECO:0000313" key="5">
    <source>
        <dbReference type="EMBL" id="OIQ74938.1"/>
    </source>
</evidence>
<dbReference type="AlphaFoldDB" id="A0A1J5PUZ5"/>
<evidence type="ECO:0000256" key="1">
    <source>
        <dbReference type="ARBA" id="ARBA00010587"/>
    </source>
</evidence>
<dbReference type="GO" id="GO:0046872">
    <property type="term" value="F:metal ion binding"/>
    <property type="evidence" value="ECO:0007669"/>
    <property type="project" value="UniProtKB-KW"/>
</dbReference>